<dbReference type="CDD" id="cd07770">
    <property type="entry name" value="ASKHA_NBD_FGGY_GntK"/>
    <property type="match status" value="1"/>
</dbReference>
<dbReference type="OrthoDB" id="9805576at2"/>
<evidence type="ECO:0000256" key="3">
    <source>
        <dbReference type="ARBA" id="ARBA00022777"/>
    </source>
</evidence>
<evidence type="ECO:0000259" key="5">
    <source>
        <dbReference type="Pfam" id="PF02782"/>
    </source>
</evidence>
<feature type="domain" description="Carbohydrate kinase FGGY N-terminal" evidence="4">
    <location>
        <begin position="6"/>
        <end position="249"/>
    </location>
</feature>
<proteinExistence type="inferred from homology"/>
<keyword evidence="7" id="KW-1185">Reference proteome</keyword>
<dbReference type="PANTHER" id="PTHR43095:SF2">
    <property type="entry name" value="GLUCONOKINASE"/>
    <property type="match status" value="1"/>
</dbReference>
<name>A0A4Y8LBK0_9BACL</name>
<evidence type="ECO:0000256" key="1">
    <source>
        <dbReference type="ARBA" id="ARBA00009156"/>
    </source>
</evidence>
<dbReference type="Gene3D" id="3.30.420.40">
    <property type="match status" value="2"/>
</dbReference>
<reference evidence="6 7" key="1">
    <citation type="submission" date="2019-03" db="EMBL/GenBank/DDBJ databases">
        <authorList>
            <person name="Yang Y."/>
        </authorList>
    </citation>
    <scope>NUCLEOTIDE SEQUENCE [LARGE SCALE GENOMIC DNA]</scope>
    <source>
        <strain evidence="6 7">ASL-1</strain>
    </source>
</reference>
<dbReference type="InterPro" id="IPR018485">
    <property type="entry name" value="FGGY_C"/>
</dbReference>
<dbReference type="GO" id="GO:0005975">
    <property type="term" value="P:carbohydrate metabolic process"/>
    <property type="evidence" value="ECO:0007669"/>
    <property type="project" value="InterPro"/>
</dbReference>
<dbReference type="GO" id="GO:0016301">
    <property type="term" value="F:kinase activity"/>
    <property type="evidence" value="ECO:0007669"/>
    <property type="project" value="UniProtKB-KW"/>
</dbReference>
<dbReference type="PIRSF" id="PIRSF000538">
    <property type="entry name" value="GlpK"/>
    <property type="match status" value="1"/>
</dbReference>
<dbReference type="Pfam" id="PF02782">
    <property type="entry name" value="FGGY_C"/>
    <property type="match status" value="1"/>
</dbReference>
<dbReference type="PANTHER" id="PTHR43095">
    <property type="entry name" value="SUGAR KINASE"/>
    <property type="match status" value="1"/>
</dbReference>
<dbReference type="EMBL" id="SORX01000012">
    <property type="protein sequence ID" value="TFD98430.1"/>
    <property type="molecule type" value="Genomic_DNA"/>
</dbReference>
<feature type="domain" description="Carbohydrate kinase FGGY C-terminal" evidence="5">
    <location>
        <begin position="258"/>
        <end position="453"/>
    </location>
</feature>
<dbReference type="InterPro" id="IPR018483">
    <property type="entry name" value="Carb_kinase_FGGY_CS"/>
</dbReference>
<dbReference type="AlphaFoldDB" id="A0A4Y8LBK0"/>
<evidence type="ECO:0000259" key="4">
    <source>
        <dbReference type="Pfam" id="PF00370"/>
    </source>
</evidence>
<dbReference type="InterPro" id="IPR050406">
    <property type="entry name" value="FGGY_Carb_Kinase"/>
</dbReference>
<comment type="caution">
    <text evidence="6">The sequence shown here is derived from an EMBL/GenBank/DDBJ whole genome shotgun (WGS) entry which is preliminary data.</text>
</comment>
<dbReference type="GO" id="GO:0016773">
    <property type="term" value="F:phosphotransferase activity, alcohol group as acceptor"/>
    <property type="evidence" value="ECO:0007669"/>
    <property type="project" value="InterPro"/>
</dbReference>
<evidence type="ECO:0000256" key="2">
    <source>
        <dbReference type="ARBA" id="ARBA00022679"/>
    </source>
</evidence>
<dbReference type="InterPro" id="IPR043129">
    <property type="entry name" value="ATPase_NBD"/>
</dbReference>
<dbReference type="PROSITE" id="PS00933">
    <property type="entry name" value="FGGY_KINASES_1"/>
    <property type="match status" value="1"/>
</dbReference>
<keyword evidence="3 6" id="KW-0418">Kinase</keyword>
<dbReference type="Proteomes" id="UP000297776">
    <property type="component" value="Unassembled WGS sequence"/>
</dbReference>
<keyword evidence="2" id="KW-0808">Transferase</keyword>
<evidence type="ECO:0000313" key="6">
    <source>
        <dbReference type="EMBL" id="TFD98430.1"/>
    </source>
</evidence>
<comment type="similarity">
    <text evidence="1">Belongs to the FGGY kinase family.</text>
</comment>
<dbReference type="InterPro" id="IPR018484">
    <property type="entry name" value="FGGY_N"/>
</dbReference>
<evidence type="ECO:0000313" key="7">
    <source>
        <dbReference type="Proteomes" id="UP000297776"/>
    </source>
</evidence>
<sequence>MNKRFVIGLDIGTTSAKAVVFDRSGHVISEHEEGYPTLHEQPSWSEQDPLSIEQAAITSIRLALQYKHISPDEIISVGLSSAMHSLICADEHNEPISPLITWADRRSIKQADELKASPEGENIYLKSGTPIHPMSPLIKLIWMKENQYTPYLNAAKFLSIKEFLTSRWFGIDAVDYSIASATGLFNIHTRSWNHEALKLASIEESQLSKPVPASYIFNGLKPQIAEAMGLNCDTPFAAGGSDGPLANLGIGAIEPGEAAITIGTSGAIRQMSKAPHTDRHQETFCYAFTDDLWVLGGPTNNGGNVLKWLKDVLGHEAAANALQNGEDPSALLIQSLEEIEPGAGKLLFLPYLSGERAPHWDANAKGAFVGLTVNHTHQHMVKAGLEGVLFNILTIKNSLERLTGDTKSIYASGGFARSKEWVQMMADIFGKEIKLPLSHQSSSWGAAWISLHAVGEAANLTGIKDKIPMTDAVYPDLEKHKRYQEIYPIFQNVYDALKPTFHDLSKLQ</sequence>
<dbReference type="InterPro" id="IPR000577">
    <property type="entry name" value="Carb_kinase_FGGY"/>
</dbReference>
<dbReference type="SUPFAM" id="SSF53067">
    <property type="entry name" value="Actin-like ATPase domain"/>
    <property type="match status" value="2"/>
</dbReference>
<dbReference type="Pfam" id="PF00370">
    <property type="entry name" value="FGGY_N"/>
    <property type="match status" value="1"/>
</dbReference>
<dbReference type="RefSeq" id="WP_134382701.1">
    <property type="nucleotide sequence ID" value="NZ_SORX01000012.1"/>
</dbReference>
<gene>
    <name evidence="6" type="ORF">E2626_15175</name>
</gene>
<protein>
    <submittedName>
        <fullName evidence="6">Gluconate kinase</fullName>
    </submittedName>
</protein>
<accession>A0A4Y8LBK0</accession>
<organism evidence="6 7">
    <name type="scientific">Jeotgalibacillus salarius</name>
    <dbReference type="NCBI Taxonomy" id="546023"/>
    <lineage>
        <taxon>Bacteria</taxon>
        <taxon>Bacillati</taxon>
        <taxon>Bacillota</taxon>
        <taxon>Bacilli</taxon>
        <taxon>Bacillales</taxon>
        <taxon>Caryophanaceae</taxon>
        <taxon>Jeotgalibacillus</taxon>
    </lineage>
</organism>